<dbReference type="AlphaFoldDB" id="A0A8C3K2T8"/>
<proteinExistence type="predicted"/>
<feature type="compositionally biased region" description="Basic and acidic residues" evidence="1">
    <location>
        <begin position="1"/>
        <end position="19"/>
    </location>
</feature>
<keyword evidence="3" id="KW-1185">Reference proteome</keyword>
<name>A0A8C3K2T8_9CHAR</name>
<feature type="region of interest" description="Disordered" evidence="1">
    <location>
        <begin position="1"/>
        <end position="21"/>
    </location>
</feature>
<evidence type="ECO:0000313" key="3">
    <source>
        <dbReference type="Proteomes" id="UP000694419"/>
    </source>
</evidence>
<reference evidence="2" key="1">
    <citation type="submission" date="2025-08" db="UniProtKB">
        <authorList>
            <consortium name="Ensembl"/>
        </authorList>
    </citation>
    <scope>IDENTIFICATION</scope>
</reference>
<evidence type="ECO:0000256" key="1">
    <source>
        <dbReference type="SAM" id="MobiDB-lite"/>
    </source>
</evidence>
<dbReference type="Ensembl" id="ENSCPGT00000018676.1">
    <property type="protein sequence ID" value="ENSCPGP00000017080.1"/>
    <property type="gene ID" value="ENSCPGG00000011992.1"/>
</dbReference>
<reference evidence="2" key="2">
    <citation type="submission" date="2025-09" db="UniProtKB">
        <authorList>
            <consortium name="Ensembl"/>
        </authorList>
    </citation>
    <scope>IDENTIFICATION</scope>
</reference>
<sequence>PEGKRNNHETTQKSTDSEQFKTSWPGWSMLACSAPAQLPMGKFNSHPLPLNSFLSQFYHVKL</sequence>
<evidence type="ECO:0000313" key="2">
    <source>
        <dbReference type="Ensembl" id="ENSCPGP00000017080.1"/>
    </source>
</evidence>
<protein>
    <submittedName>
        <fullName evidence="2">Uncharacterized protein</fullName>
    </submittedName>
</protein>
<accession>A0A8C3K2T8</accession>
<dbReference type="Proteomes" id="UP000694419">
    <property type="component" value="Unplaced"/>
</dbReference>
<organism evidence="2 3">
    <name type="scientific">Calidris pygmaea</name>
    <name type="common">Spoon-billed sandpiper</name>
    <dbReference type="NCBI Taxonomy" id="425635"/>
    <lineage>
        <taxon>Eukaryota</taxon>
        <taxon>Metazoa</taxon>
        <taxon>Chordata</taxon>
        <taxon>Craniata</taxon>
        <taxon>Vertebrata</taxon>
        <taxon>Euteleostomi</taxon>
        <taxon>Archelosauria</taxon>
        <taxon>Archosauria</taxon>
        <taxon>Dinosauria</taxon>
        <taxon>Saurischia</taxon>
        <taxon>Theropoda</taxon>
        <taxon>Coelurosauria</taxon>
        <taxon>Aves</taxon>
        <taxon>Neognathae</taxon>
        <taxon>Neoaves</taxon>
        <taxon>Charadriiformes</taxon>
        <taxon>Scolopacidae</taxon>
        <taxon>Calidris</taxon>
    </lineage>
</organism>